<proteinExistence type="predicted"/>
<evidence type="ECO:0000313" key="1">
    <source>
        <dbReference type="EMBL" id="AWW31718.1"/>
    </source>
</evidence>
<dbReference type="KEGG" id="est:DN752_17160"/>
<accession>A0A2Z4IMA1</accession>
<gene>
    <name evidence="1" type="ORF">DN752_17160</name>
</gene>
<organism evidence="1 2">
    <name type="scientific">Echinicola strongylocentroti</name>
    <dbReference type="NCBI Taxonomy" id="1795355"/>
    <lineage>
        <taxon>Bacteria</taxon>
        <taxon>Pseudomonadati</taxon>
        <taxon>Bacteroidota</taxon>
        <taxon>Cytophagia</taxon>
        <taxon>Cytophagales</taxon>
        <taxon>Cyclobacteriaceae</taxon>
        <taxon>Echinicola</taxon>
    </lineage>
</organism>
<evidence type="ECO:0008006" key="3">
    <source>
        <dbReference type="Google" id="ProtNLM"/>
    </source>
</evidence>
<name>A0A2Z4IMA1_9BACT</name>
<sequence length="273" mass="29913">MKFILKAFSYLILIAPYYSYGQNGSEVFAKGARSYGLANTHVTLTDAWSIFNNPGAMGRLKTTSFLIGYDHRLGLNELTTLGAGAVIASDKGNFGVSLSHFGGALFNQQAVGIGYANQLGIASFGVKASYLQTNIEGYGRGGVPVFEFGGTAILGPHLVFGAHVYNFTRSQYSSNSEDYLPTIIKAGLSYQPSSKLLLNLEAEKDILLSPIAKLGLEYNFMEKLWARCGIRTNPSNLHFGIGFQPERFQINYAVAQNNRLGYTHHFSMTYKLK</sequence>
<evidence type="ECO:0000313" key="2">
    <source>
        <dbReference type="Proteomes" id="UP000248688"/>
    </source>
</evidence>
<dbReference type="OrthoDB" id="9786645at2"/>
<reference evidence="1 2" key="1">
    <citation type="submission" date="2018-06" db="EMBL/GenBank/DDBJ databases">
        <title>Echinicola strongylocentroti sp. nov., isolated from a sea urchin Strongylocentrotus intermedius.</title>
        <authorList>
            <person name="Bae S.S."/>
        </authorList>
    </citation>
    <scope>NUCLEOTIDE SEQUENCE [LARGE SCALE GENOMIC DNA]</scope>
    <source>
        <strain evidence="1 2">MEBiC08714</strain>
    </source>
</reference>
<dbReference type="EMBL" id="CP030041">
    <property type="protein sequence ID" value="AWW31718.1"/>
    <property type="molecule type" value="Genomic_DNA"/>
</dbReference>
<dbReference type="Proteomes" id="UP000248688">
    <property type="component" value="Chromosome"/>
</dbReference>
<keyword evidence="2" id="KW-1185">Reference proteome</keyword>
<protein>
    <recommendedName>
        <fullName evidence="3">PorV/PorQ family protein</fullName>
    </recommendedName>
</protein>
<dbReference type="RefSeq" id="WP_112785093.1">
    <property type="nucleotide sequence ID" value="NZ_CP030041.1"/>
</dbReference>
<dbReference type="AlphaFoldDB" id="A0A2Z4IMA1"/>